<dbReference type="GeneID" id="22584648"/>
<gene>
    <name evidence="2" type="ORF">PADG_05779</name>
</gene>
<evidence type="ECO:0000256" key="1">
    <source>
        <dbReference type="SAM" id="MobiDB-lite"/>
    </source>
</evidence>
<proteinExistence type="predicted"/>
<evidence type="ECO:0000313" key="2">
    <source>
        <dbReference type="EMBL" id="EEH49700.2"/>
    </source>
</evidence>
<dbReference type="KEGG" id="pbn:PADG_05779"/>
<organism evidence="2 3">
    <name type="scientific">Paracoccidioides brasiliensis (strain Pb18)</name>
    <dbReference type="NCBI Taxonomy" id="502780"/>
    <lineage>
        <taxon>Eukaryota</taxon>
        <taxon>Fungi</taxon>
        <taxon>Dikarya</taxon>
        <taxon>Ascomycota</taxon>
        <taxon>Pezizomycotina</taxon>
        <taxon>Eurotiomycetes</taxon>
        <taxon>Eurotiomycetidae</taxon>
        <taxon>Onygenales</taxon>
        <taxon>Ajellomycetaceae</taxon>
        <taxon>Paracoccidioides</taxon>
    </lineage>
</organism>
<reference evidence="2 3" key="1">
    <citation type="journal article" date="2011" name="PLoS Genet.">
        <title>Comparative genomic analysis of human fungal pathogens causing paracoccidioidomycosis.</title>
        <authorList>
            <person name="Desjardins C.A."/>
            <person name="Champion M.D."/>
            <person name="Holder J.W."/>
            <person name="Muszewska A."/>
            <person name="Goldberg J."/>
            <person name="Bailao A.M."/>
            <person name="Brigido M.M."/>
            <person name="Ferreira M.E."/>
            <person name="Garcia A.M."/>
            <person name="Grynberg M."/>
            <person name="Gujja S."/>
            <person name="Heiman D.I."/>
            <person name="Henn M.R."/>
            <person name="Kodira C.D."/>
            <person name="Leon-Narvaez H."/>
            <person name="Longo L.V."/>
            <person name="Ma L.J."/>
            <person name="Malavazi I."/>
            <person name="Matsuo A.L."/>
            <person name="Morais F.V."/>
            <person name="Pereira M."/>
            <person name="Rodriguez-Brito S."/>
            <person name="Sakthikumar S."/>
            <person name="Salem-Izacc S.M."/>
            <person name="Sykes S.M."/>
            <person name="Teixeira M.M."/>
            <person name="Vallejo M.C."/>
            <person name="Walter M.E."/>
            <person name="Yandava C."/>
            <person name="Young S."/>
            <person name="Zeng Q."/>
            <person name="Zucker J."/>
            <person name="Felipe M.S."/>
            <person name="Goldman G.H."/>
            <person name="Haas B.J."/>
            <person name="McEwen J.G."/>
            <person name="Nino-Vega G."/>
            <person name="Puccia R."/>
            <person name="San-Blas G."/>
            <person name="Soares C.M."/>
            <person name="Birren B.W."/>
            <person name="Cuomo C.A."/>
        </authorList>
    </citation>
    <scope>NUCLEOTIDE SEQUENCE [LARGE SCALE GENOMIC DNA]</scope>
    <source>
        <strain evidence="2 3">Pb18</strain>
    </source>
</reference>
<evidence type="ECO:0000313" key="3">
    <source>
        <dbReference type="Proteomes" id="UP000001628"/>
    </source>
</evidence>
<dbReference type="Proteomes" id="UP000001628">
    <property type="component" value="Unassembled WGS sequence"/>
</dbReference>
<dbReference type="AlphaFoldDB" id="C1GEU3"/>
<protein>
    <submittedName>
        <fullName evidence="2">Uncharacterized protein</fullName>
    </submittedName>
</protein>
<accession>C1GEU3</accession>
<keyword evidence="3" id="KW-1185">Reference proteome</keyword>
<dbReference type="VEuPathDB" id="FungiDB:PADG_05779"/>
<dbReference type="InParanoid" id="C1GEU3"/>
<feature type="region of interest" description="Disordered" evidence="1">
    <location>
        <begin position="56"/>
        <end position="91"/>
    </location>
</feature>
<sequence>MARQHNKLAVSGIKRPLSVARGWDFLQRVIIISSTRPSQGSLLQVARNPPIEHFHESSREQSQHIENIGKNNTISHPPAERNFHTLSNVLRPFQKTATDRSRIV</sequence>
<dbReference type="EMBL" id="KN275963">
    <property type="protein sequence ID" value="EEH49700.2"/>
    <property type="molecule type" value="Genomic_DNA"/>
</dbReference>
<dbReference type="HOGENOM" id="CLU_2250896_0_0_1"/>
<dbReference type="RefSeq" id="XP_010761209.1">
    <property type="nucleotide sequence ID" value="XM_010762907.1"/>
</dbReference>
<name>C1GEU3_PARBD</name>